<dbReference type="EMBL" id="BK016062">
    <property type="protein sequence ID" value="DAF91807.1"/>
    <property type="molecule type" value="Genomic_DNA"/>
</dbReference>
<proteinExistence type="predicted"/>
<reference evidence="1" key="1">
    <citation type="journal article" date="2021" name="Proc. Natl. Acad. Sci. U.S.A.">
        <title>A Catalog of Tens of Thousands of Viruses from Human Metagenomes Reveals Hidden Associations with Chronic Diseases.</title>
        <authorList>
            <person name="Tisza M.J."/>
            <person name="Buck C.B."/>
        </authorList>
    </citation>
    <scope>NUCLEOTIDE SEQUENCE</scope>
    <source>
        <strain evidence="1">CtZkC8</strain>
    </source>
</reference>
<name>A0A8S5UBD3_9CAUD</name>
<evidence type="ECO:0000313" key="1">
    <source>
        <dbReference type="EMBL" id="DAF91807.1"/>
    </source>
</evidence>
<organism evidence="1">
    <name type="scientific">Podoviridae sp. ctZkC8</name>
    <dbReference type="NCBI Taxonomy" id="2825259"/>
    <lineage>
        <taxon>Viruses</taxon>
        <taxon>Duplodnaviria</taxon>
        <taxon>Heunggongvirae</taxon>
        <taxon>Uroviricota</taxon>
        <taxon>Caudoviricetes</taxon>
    </lineage>
</organism>
<protein>
    <submittedName>
        <fullName evidence="1">Uncharacterized protein</fullName>
    </submittedName>
</protein>
<sequence>MVLKLMLQRMVTLHIVFQKQKQVKLYYRTKIYIMVGRE</sequence>
<accession>A0A8S5UBD3</accession>